<evidence type="ECO:0000256" key="2">
    <source>
        <dbReference type="ARBA" id="ARBA00022741"/>
    </source>
</evidence>
<dbReference type="Pfam" id="PF00752">
    <property type="entry name" value="XPG_N"/>
    <property type="match status" value="1"/>
</dbReference>
<dbReference type="CDD" id="cd18793">
    <property type="entry name" value="SF2_C_SNF"/>
    <property type="match status" value="1"/>
</dbReference>
<dbReference type="InterPro" id="IPR049730">
    <property type="entry name" value="SNF2/RAD54-like_C"/>
</dbReference>
<accession>A0A1V2LB61</accession>
<feature type="compositionally biased region" description="Polar residues" evidence="5">
    <location>
        <begin position="568"/>
        <end position="585"/>
    </location>
</feature>
<protein>
    <submittedName>
        <fullName evidence="8">Transcription termination factor 2</fullName>
    </submittedName>
</protein>
<comment type="caution">
    <text evidence="8">The sequence shown here is derived from an EMBL/GenBank/DDBJ whole genome shotgun (WGS) entry which is preliminary data.</text>
</comment>
<dbReference type="STRING" id="36022.A0A1V2LB61"/>
<reference evidence="9" key="1">
    <citation type="journal article" date="2017" name="Genome Announc.">
        <title>Genome sequences of Cyberlindnera fabianii 65, Pichia kudriavzevii 129, and Saccharomyces cerevisiae 131 isolated from fermented masau fruits in Zimbabwe.</title>
        <authorList>
            <person name="van Rijswijck I.M.H."/>
            <person name="Derks M.F.L."/>
            <person name="Abee T."/>
            <person name="de Ridder D."/>
            <person name="Smid E.J."/>
        </authorList>
    </citation>
    <scope>NUCLEOTIDE SEQUENCE [LARGE SCALE GENOMIC DNA]</scope>
    <source>
        <strain evidence="9">65</strain>
    </source>
</reference>
<dbReference type="GO" id="GO:0004518">
    <property type="term" value="F:nuclease activity"/>
    <property type="evidence" value="ECO:0007669"/>
    <property type="project" value="InterPro"/>
</dbReference>
<evidence type="ECO:0000259" key="7">
    <source>
        <dbReference type="PROSITE" id="PS51194"/>
    </source>
</evidence>
<feature type="region of interest" description="Disordered" evidence="5">
    <location>
        <begin position="1"/>
        <end position="40"/>
    </location>
</feature>
<proteinExistence type="predicted"/>
<dbReference type="Pfam" id="PF12247">
    <property type="entry name" value="MKT1_N"/>
    <property type="match status" value="1"/>
</dbReference>
<dbReference type="PROSITE" id="PS00690">
    <property type="entry name" value="DEAH_ATP_HELICASE"/>
    <property type="match status" value="1"/>
</dbReference>
<organism evidence="8 9">
    <name type="scientific">Cyberlindnera fabianii</name>
    <name type="common">Yeast</name>
    <name type="synonym">Hansenula fabianii</name>
    <dbReference type="NCBI Taxonomy" id="36022"/>
    <lineage>
        <taxon>Eukaryota</taxon>
        <taxon>Fungi</taxon>
        <taxon>Dikarya</taxon>
        <taxon>Ascomycota</taxon>
        <taxon>Saccharomycotina</taxon>
        <taxon>Saccharomycetes</taxon>
        <taxon>Phaffomycetales</taxon>
        <taxon>Phaffomycetaceae</taxon>
        <taxon>Cyberlindnera</taxon>
    </lineage>
</organism>
<dbReference type="InterPro" id="IPR050628">
    <property type="entry name" value="SNF2_RAD54_helicase_TF"/>
</dbReference>
<dbReference type="VEuPathDB" id="FungiDB:BON22_2238"/>
<dbReference type="GO" id="GO:0006281">
    <property type="term" value="P:DNA repair"/>
    <property type="evidence" value="ECO:0007669"/>
    <property type="project" value="TreeGrafter"/>
</dbReference>
<dbReference type="Proteomes" id="UP000189513">
    <property type="component" value="Unassembled WGS sequence"/>
</dbReference>
<feature type="domain" description="Helicase ATP-binding" evidence="6">
    <location>
        <begin position="226"/>
        <end position="413"/>
    </location>
</feature>
<dbReference type="Pfam" id="PF00271">
    <property type="entry name" value="Helicase_C"/>
    <property type="match status" value="1"/>
</dbReference>
<keyword evidence="9" id="KW-1185">Reference proteome</keyword>
<dbReference type="Gene3D" id="3.40.50.300">
    <property type="entry name" value="P-loop containing nucleotide triphosphate hydrolases"/>
    <property type="match status" value="1"/>
</dbReference>
<dbReference type="InterPro" id="IPR002464">
    <property type="entry name" value="DNA/RNA_helicase_DEAH_CS"/>
</dbReference>
<dbReference type="InterPro" id="IPR006085">
    <property type="entry name" value="XPG_DNA_repair_N"/>
</dbReference>
<dbReference type="GO" id="GO:0008094">
    <property type="term" value="F:ATP-dependent activity, acting on DNA"/>
    <property type="evidence" value="ECO:0007669"/>
    <property type="project" value="TreeGrafter"/>
</dbReference>
<dbReference type="GO" id="GO:0005634">
    <property type="term" value="C:nucleus"/>
    <property type="evidence" value="ECO:0007669"/>
    <property type="project" value="UniProtKB-SubCell"/>
</dbReference>
<dbReference type="SMART" id="SM00485">
    <property type="entry name" value="XPGN"/>
    <property type="match status" value="1"/>
</dbReference>
<feature type="domain" description="Helicase C-terminal" evidence="7">
    <location>
        <begin position="646"/>
        <end position="816"/>
    </location>
</feature>
<dbReference type="InterPro" id="IPR000330">
    <property type="entry name" value="SNF2_N"/>
</dbReference>
<dbReference type="Gene3D" id="3.40.50.10810">
    <property type="entry name" value="Tandem AAA-ATPase domain"/>
    <property type="match status" value="1"/>
</dbReference>
<evidence type="ECO:0000256" key="4">
    <source>
        <dbReference type="ARBA" id="ARBA00022840"/>
    </source>
</evidence>
<dbReference type="GO" id="GO:0005524">
    <property type="term" value="F:ATP binding"/>
    <property type="evidence" value="ECO:0007669"/>
    <property type="project" value="UniProtKB-KW"/>
</dbReference>
<keyword evidence="3" id="KW-0378">Hydrolase</keyword>
<dbReference type="Pfam" id="PF00176">
    <property type="entry name" value="SNF2-rel_dom"/>
    <property type="match status" value="1"/>
</dbReference>
<dbReference type="PROSITE" id="PS51192">
    <property type="entry name" value="HELICASE_ATP_BIND_1"/>
    <property type="match status" value="1"/>
</dbReference>
<dbReference type="SUPFAM" id="SSF52540">
    <property type="entry name" value="P-loop containing nucleoside triphosphate hydrolases"/>
    <property type="match status" value="2"/>
</dbReference>
<dbReference type="SMART" id="SM00490">
    <property type="entry name" value="HELICc"/>
    <property type="match status" value="1"/>
</dbReference>
<dbReference type="SMART" id="SM00487">
    <property type="entry name" value="DEXDc"/>
    <property type="match status" value="1"/>
</dbReference>
<evidence type="ECO:0000313" key="9">
    <source>
        <dbReference type="Proteomes" id="UP000189513"/>
    </source>
</evidence>
<dbReference type="CDD" id="cd09858">
    <property type="entry name" value="PIN_MKT1"/>
    <property type="match status" value="1"/>
</dbReference>
<dbReference type="InterPro" id="IPR027417">
    <property type="entry name" value="P-loop_NTPase"/>
</dbReference>
<evidence type="ECO:0000256" key="1">
    <source>
        <dbReference type="ARBA" id="ARBA00004123"/>
    </source>
</evidence>
<gene>
    <name evidence="8" type="ORF">BON22_2238</name>
</gene>
<keyword evidence="4" id="KW-0067">ATP-binding</keyword>
<keyword evidence="2" id="KW-0547">Nucleotide-binding</keyword>
<dbReference type="PANTHER" id="PTHR45626:SF14">
    <property type="entry name" value="ATP-DEPENDENT DNA HELICASE (EUROFUNG)"/>
    <property type="match status" value="1"/>
</dbReference>
<sequence length="1438" mass="161292">MSDVNDLADAVHGIRLSPTKKLQPDSNASKPPPVKSSSIFLKKNFNSLGQKKKPTVTGSRNFDKANFFNDTPMAVDDQRWGSNLIKKDGDTTPYGLGDSPIKKGNAILNPMANDENNDVRAGIKHIKSGFEKYAKGDSPFKDPYSALNNNTIKRAGANFLDRPDLHRESKELAESIIKSITEYDDEKEIKKLKEEEIDDKDRTVKGLSVNLLDHQVLGLKFLRKREKDKHVHKGGLLCDDMGLGKTVQMIALIVKNKAKKEDLEILDDIEKEEEALEGDVPLRKFKGTLVICPVGLTTQWVQEIKRFAPHLKPHLFHGTNRTKSYKDLMEYDVVVSSYETVRSEHIAQAKSPIFAGYWHRVVLDEAHNIKNKKAKSTIACYHVRSMRRWCLTGTPIQNSVDELQSLLAFLKVSKFSDESGWKSVMSTVLKKGDTGQAFDLLKKELSIVMLRRTKKVLQATNFKLPTKTITRCNIEFSKMERDLYEDLKSHFVAELSSKFKNVSKTGGSLAPAEKGVLYNKISPSKLGRQNSDQTFYMHALVFLLRLRQVCCHWKLLSELNEDDLKEMSSATGKTQRLSDFSPTKSPSKRDMDVNKELDGLTDFMNALTVKETKCEVCLTEKVKEHEKICKGCAEKIEKEKEFESAKVLKLLEILKKDPKRKTIVFSQFRELLVLIGPTLRKHGFNFVMYDGKMSLAQKDAALDKLRNDLDTTVLLCSLKSGAVGLNLTVASQVVIYDPWWNPQIQEQAIDRVYRIGQTKPVDVFEFCVKDTVENGIFALQDAKRELARAVINADGGSNEAMNKSLEPFLFERGQVTTLPLETLRNARIGIDVNHYLSKIHSIKRESLADAIGGIPSTLFPHLESDLKVFKDSDITPVFVFSGVDITETYRVKATKESTSSDRFRGKSWAQYAAVSQQSPSSPVALPPSAGDLSFKDYNPLSGRAFFNDLTKFFTANSIEFVCAPYLSWIQLGYMYKEQRIDAVFGPNELLLLESTDKVIHTFDIRPDTHTTDFKFVDKHRLLTELNITPMQLLDIAVSIGCDLQLTTLPLYNGVPPASMFGFGMDLVQNGQSIYAQLAASGNHEVITKFQKGIVALRNTPVLKVNGKVEPLDASSLPSDLHEIIGQRLPHEYFFYVSIGLLAPKILEALIYDAYYEKTPLDGVSTNQHRELVRAMIKIKSTELGLLTQNMNRYYQFKKIAYVKYFEDDSEIDLRKSQGIFFSINNMAIFSEKAKFSTSSFLELITSSDKEALLVSPIAKSGKTLKTTSEIISTALLRTLHFLDIFSPKSSSKYTEALRLISTLDPSYTTQYLLFLVHLKLSPTPLHEFHANSTGGSRATDTNVRDSLPSTVLGTVGLALLDNADGEKSLKDTRDIVVSHFTSPSTPSIATDLQKGLKFVKDCVQIADCLNKSEALSDKNFAIYSEANKAADKLLATFS</sequence>
<dbReference type="EMBL" id="MPUK01000003">
    <property type="protein sequence ID" value="ONH68271.1"/>
    <property type="molecule type" value="Genomic_DNA"/>
</dbReference>
<feature type="region of interest" description="Disordered" evidence="5">
    <location>
        <begin position="567"/>
        <end position="588"/>
    </location>
</feature>
<evidence type="ECO:0000256" key="3">
    <source>
        <dbReference type="ARBA" id="ARBA00022801"/>
    </source>
</evidence>
<dbReference type="InterPro" id="IPR014001">
    <property type="entry name" value="Helicase_ATP-bd"/>
</dbReference>
<dbReference type="SUPFAM" id="SSF88723">
    <property type="entry name" value="PIN domain-like"/>
    <property type="match status" value="1"/>
</dbReference>
<dbReference type="InterPro" id="IPR001650">
    <property type="entry name" value="Helicase_C-like"/>
</dbReference>
<evidence type="ECO:0000313" key="8">
    <source>
        <dbReference type="EMBL" id="ONH68271.1"/>
    </source>
</evidence>
<dbReference type="Gene3D" id="3.40.50.1010">
    <property type="entry name" value="5'-nuclease"/>
    <property type="match status" value="1"/>
</dbReference>
<evidence type="ECO:0000259" key="6">
    <source>
        <dbReference type="PROSITE" id="PS51192"/>
    </source>
</evidence>
<feature type="compositionally biased region" description="Polar residues" evidence="5">
    <location>
        <begin position="24"/>
        <end position="40"/>
    </location>
</feature>
<dbReference type="PANTHER" id="PTHR45626">
    <property type="entry name" value="TRANSCRIPTION TERMINATION FACTOR 2-RELATED"/>
    <property type="match status" value="1"/>
</dbReference>
<dbReference type="GO" id="GO:0016787">
    <property type="term" value="F:hydrolase activity"/>
    <property type="evidence" value="ECO:0007669"/>
    <property type="project" value="UniProtKB-KW"/>
</dbReference>
<dbReference type="InterPro" id="IPR022040">
    <property type="entry name" value="MKT1_N"/>
</dbReference>
<dbReference type="PROSITE" id="PS51194">
    <property type="entry name" value="HELICASE_CTER"/>
    <property type="match status" value="1"/>
</dbReference>
<dbReference type="CDD" id="cd18008">
    <property type="entry name" value="DEXDc_SHPRH-like"/>
    <property type="match status" value="1"/>
</dbReference>
<dbReference type="InterPro" id="IPR038718">
    <property type="entry name" value="SNF2-like_sf"/>
</dbReference>
<comment type="subcellular location">
    <subcellularLocation>
        <location evidence="1">Nucleus</location>
    </subcellularLocation>
</comment>
<name>A0A1V2LB61_CYBFA</name>
<dbReference type="InterPro" id="IPR029060">
    <property type="entry name" value="PIN-like_dom_sf"/>
</dbReference>
<evidence type="ECO:0000256" key="5">
    <source>
        <dbReference type="SAM" id="MobiDB-lite"/>
    </source>
</evidence>